<dbReference type="PANTHER" id="PTHR39218:SF1">
    <property type="entry name" value="OXIDOREDUCTASE 14 KDA SUBUNIT, PUTATIVE (AFU_ORTHOLOGUE AFUA_1G12110)-RELATED"/>
    <property type="match status" value="1"/>
</dbReference>
<keyword evidence="1" id="KW-0812">Transmembrane</keyword>
<dbReference type="Proteomes" id="UP000054166">
    <property type="component" value="Unassembled WGS sequence"/>
</dbReference>
<reference evidence="2 3" key="1">
    <citation type="submission" date="2014-04" db="EMBL/GenBank/DDBJ databases">
        <authorList>
            <consortium name="DOE Joint Genome Institute"/>
            <person name="Kuo A."/>
            <person name="Tarkka M."/>
            <person name="Buscot F."/>
            <person name="Kohler A."/>
            <person name="Nagy L.G."/>
            <person name="Floudas D."/>
            <person name="Copeland A."/>
            <person name="Barry K.W."/>
            <person name="Cichocki N."/>
            <person name="Veneault-Fourrey C."/>
            <person name="LaButti K."/>
            <person name="Lindquist E.A."/>
            <person name="Lipzen A."/>
            <person name="Lundell T."/>
            <person name="Morin E."/>
            <person name="Murat C."/>
            <person name="Sun H."/>
            <person name="Tunlid A."/>
            <person name="Henrissat B."/>
            <person name="Grigoriev I.V."/>
            <person name="Hibbett D.S."/>
            <person name="Martin F."/>
            <person name="Nordberg H.P."/>
            <person name="Cantor M.N."/>
            <person name="Hua S.X."/>
        </authorList>
    </citation>
    <scope>NUCLEOTIDE SEQUENCE [LARGE SCALE GENOMIC DNA]</scope>
    <source>
        <strain evidence="2 3">F 1598</strain>
    </source>
</reference>
<dbReference type="AlphaFoldDB" id="A0A0C3B2Q3"/>
<keyword evidence="1" id="KW-0472">Membrane</keyword>
<evidence type="ECO:0000313" key="3">
    <source>
        <dbReference type="Proteomes" id="UP000054166"/>
    </source>
</evidence>
<proteinExistence type="predicted"/>
<reference evidence="3" key="2">
    <citation type="submission" date="2015-01" db="EMBL/GenBank/DDBJ databases">
        <title>Evolutionary Origins and Diversification of the Mycorrhizal Mutualists.</title>
        <authorList>
            <consortium name="DOE Joint Genome Institute"/>
            <consortium name="Mycorrhizal Genomics Consortium"/>
            <person name="Kohler A."/>
            <person name="Kuo A."/>
            <person name="Nagy L.G."/>
            <person name="Floudas D."/>
            <person name="Copeland A."/>
            <person name="Barry K.W."/>
            <person name="Cichocki N."/>
            <person name="Veneault-Fourrey C."/>
            <person name="LaButti K."/>
            <person name="Lindquist E.A."/>
            <person name="Lipzen A."/>
            <person name="Lundell T."/>
            <person name="Morin E."/>
            <person name="Murat C."/>
            <person name="Riley R."/>
            <person name="Ohm R."/>
            <person name="Sun H."/>
            <person name="Tunlid A."/>
            <person name="Henrissat B."/>
            <person name="Grigoriev I.V."/>
            <person name="Hibbett D.S."/>
            <person name="Martin F."/>
        </authorList>
    </citation>
    <scope>NUCLEOTIDE SEQUENCE [LARGE SCALE GENOMIC DNA]</scope>
    <source>
        <strain evidence="3">F 1598</strain>
    </source>
</reference>
<dbReference type="EMBL" id="KN833004">
    <property type="protein sequence ID" value="KIM80493.1"/>
    <property type="molecule type" value="Genomic_DNA"/>
</dbReference>
<organism evidence="2 3">
    <name type="scientific">Piloderma croceum (strain F 1598)</name>
    <dbReference type="NCBI Taxonomy" id="765440"/>
    <lineage>
        <taxon>Eukaryota</taxon>
        <taxon>Fungi</taxon>
        <taxon>Dikarya</taxon>
        <taxon>Basidiomycota</taxon>
        <taxon>Agaricomycotina</taxon>
        <taxon>Agaricomycetes</taxon>
        <taxon>Agaricomycetidae</taxon>
        <taxon>Atheliales</taxon>
        <taxon>Atheliaceae</taxon>
        <taxon>Piloderma</taxon>
    </lineage>
</organism>
<dbReference type="PANTHER" id="PTHR39218">
    <property type="entry name" value="OXIDOREDUCTASE 14 KDA SUBUNIT, PUTATIVE (AFU_ORTHOLOGUE AFUA_1G12110)-RELATED"/>
    <property type="match status" value="1"/>
</dbReference>
<evidence type="ECO:0000256" key="1">
    <source>
        <dbReference type="SAM" id="Phobius"/>
    </source>
</evidence>
<dbReference type="InParanoid" id="A0A0C3B2Q3"/>
<dbReference type="HOGENOM" id="CLU_164170_1_0_1"/>
<feature type="transmembrane region" description="Helical" evidence="1">
    <location>
        <begin position="33"/>
        <end position="51"/>
    </location>
</feature>
<name>A0A0C3B2Q3_PILCF</name>
<accession>A0A0C3B2Q3</accession>
<keyword evidence="1" id="KW-1133">Transmembrane helix</keyword>
<protein>
    <submittedName>
        <fullName evidence="2">Uncharacterized protein</fullName>
    </submittedName>
</protein>
<dbReference type="STRING" id="765440.A0A0C3B2Q3"/>
<evidence type="ECO:0000313" key="2">
    <source>
        <dbReference type="EMBL" id="KIM80493.1"/>
    </source>
</evidence>
<dbReference type="OrthoDB" id="2141050at2759"/>
<gene>
    <name evidence="2" type="ORF">PILCRDRAFT_822591</name>
</gene>
<keyword evidence="3" id="KW-1185">Reference proteome</keyword>
<sequence>MSMLANVVGFSLFGLAARMGQLGIQRRNPMENLAGHAIAMSVFGYVGYWAYRWDARAATLLGEKRAEIAERRERSLAAAEEADS</sequence>